<organism evidence="8 9">
    <name type="scientific">Macrosiphum euphorbiae</name>
    <name type="common">potato aphid</name>
    <dbReference type="NCBI Taxonomy" id="13131"/>
    <lineage>
        <taxon>Eukaryota</taxon>
        <taxon>Metazoa</taxon>
        <taxon>Ecdysozoa</taxon>
        <taxon>Arthropoda</taxon>
        <taxon>Hexapoda</taxon>
        <taxon>Insecta</taxon>
        <taxon>Pterygota</taxon>
        <taxon>Neoptera</taxon>
        <taxon>Paraneoptera</taxon>
        <taxon>Hemiptera</taxon>
        <taxon>Sternorrhyncha</taxon>
        <taxon>Aphidomorpha</taxon>
        <taxon>Aphidoidea</taxon>
        <taxon>Aphididae</taxon>
        <taxon>Macrosiphini</taxon>
        <taxon>Macrosiphum</taxon>
    </lineage>
</organism>
<name>A0AAV0X297_9HEMI</name>
<sequence>MSKSNKICCVVNCNNMYKNTQNIKFYTFPNRKYEKNLKEKWIRAVNRTEVNGSPWNPKVHSVICSAHFVGNERSNDSRSPSYVPSIFPEVYKRKIVDSEQSCSRYQRVLKRHKIKSTSSALENTTDCNLDDMLTDNPCKTVSTCDASTQVAFEPVESVQFSFECSFENQNVRTQVTSPNVCRGFYNILTSTSDKSCGPDSSSINSCLSCDRFHGFNSIKNENSLKDLTGTTYKVFDLLCSMLSQVCNSSTSKNDRLLIFLIKIKHNLTFSAIGVLFNIHRTSVSRIFFQCLEILSIKTINLIFWPSKSTIKETLPEGFKKLYPNTRCIIDCTEIKVEQPPTIEQRVYMYSRYKGCYTVKFLAAITPSGAVSFISKCYGGRASDSFITNDSGFLSKLEPGDQVLADKGFPGIKTDCENKNSILVMPPVLHHGRFTEQEVLETYSIASIRIHVERFFARLKTHGVLNKIQIELLPHIDDIVHMCCVLTNLQPPIIKNDKK</sequence>
<dbReference type="EMBL" id="CARXXK010000003">
    <property type="protein sequence ID" value="CAI6362445.1"/>
    <property type="molecule type" value="Genomic_DNA"/>
</dbReference>
<dbReference type="PANTHER" id="PTHR23080">
    <property type="entry name" value="THAP DOMAIN PROTEIN"/>
    <property type="match status" value="1"/>
</dbReference>
<protein>
    <recommendedName>
        <fullName evidence="7">THAP-type domain-containing protein</fullName>
    </recommendedName>
</protein>
<dbReference type="PROSITE" id="PS50950">
    <property type="entry name" value="ZF_THAP"/>
    <property type="match status" value="1"/>
</dbReference>
<evidence type="ECO:0000256" key="2">
    <source>
        <dbReference type="ARBA" id="ARBA00022723"/>
    </source>
</evidence>
<dbReference type="PANTHER" id="PTHR23080:SF143">
    <property type="entry name" value="SI:DKEY-56D12.4"/>
    <property type="match status" value="1"/>
</dbReference>
<keyword evidence="3 6" id="KW-0863">Zinc-finger</keyword>
<dbReference type="InterPro" id="IPR027806">
    <property type="entry name" value="HARBI1_dom"/>
</dbReference>
<comment type="caution">
    <text evidence="8">The sequence shown here is derived from an EMBL/GenBank/DDBJ whole genome shotgun (WGS) entry which is preliminary data.</text>
</comment>
<evidence type="ECO:0000256" key="4">
    <source>
        <dbReference type="ARBA" id="ARBA00022833"/>
    </source>
</evidence>
<keyword evidence="2" id="KW-0479">Metal-binding</keyword>
<evidence type="ECO:0000256" key="5">
    <source>
        <dbReference type="ARBA" id="ARBA00023125"/>
    </source>
</evidence>
<evidence type="ECO:0000313" key="8">
    <source>
        <dbReference type="EMBL" id="CAI6362445.1"/>
    </source>
</evidence>
<dbReference type="Pfam" id="PF05485">
    <property type="entry name" value="THAP"/>
    <property type="match status" value="1"/>
</dbReference>
<dbReference type="SMART" id="SM00980">
    <property type="entry name" value="THAP"/>
    <property type="match status" value="1"/>
</dbReference>
<keyword evidence="5 6" id="KW-0238">DNA-binding</keyword>
<evidence type="ECO:0000259" key="7">
    <source>
        <dbReference type="PROSITE" id="PS50950"/>
    </source>
</evidence>
<keyword evidence="9" id="KW-1185">Reference proteome</keyword>
<proteinExistence type="predicted"/>
<evidence type="ECO:0000256" key="1">
    <source>
        <dbReference type="ARBA" id="ARBA00001968"/>
    </source>
</evidence>
<accession>A0AAV0X297</accession>
<gene>
    <name evidence="8" type="ORF">MEUPH1_LOCUS17512</name>
</gene>
<dbReference type="Pfam" id="PF13359">
    <property type="entry name" value="DDE_Tnp_4"/>
    <property type="match status" value="1"/>
</dbReference>
<dbReference type="AlphaFoldDB" id="A0AAV0X297"/>
<dbReference type="SUPFAM" id="SSF57716">
    <property type="entry name" value="Glucocorticoid receptor-like (DNA-binding domain)"/>
    <property type="match status" value="1"/>
</dbReference>
<evidence type="ECO:0000313" key="9">
    <source>
        <dbReference type="Proteomes" id="UP001160148"/>
    </source>
</evidence>
<dbReference type="InterPro" id="IPR027805">
    <property type="entry name" value="Transposase_HTH_dom"/>
</dbReference>
<reference evidence="8 9" key="1">
    <citation type="submission" date="2023-01" db="EMBL/GenBank/DDBJ databases">
        <authorList>
            <person name="Whitehead M."/>
        </authorList>
    </citation>
    <scope>NUCLEOTIDE SEQUENCE [LARGE SCALE GENOMIC DNA]</scope>
</reference>
<keyword evidence="4" id="KW-0862">Zinc</keyword>
<dbReference type="GO" id="GO:0003677">
    <property type="term" value="F:DNA binding"/>
    <property type="evidence" value="ECO:0007669"/>
    <property type="project" value="UniProtKB-UniRule"/>
</dbReference>
<dbReference type="InterPro" id="IPR006612">
    <property type="entry name" value="THAP_Znf"/>
</dbReference>
<evidence type="ECO:0000256" key="3">
    <source>
        <dbReference type="ARBA" id="ARBA00022771"/>
    </source>
</evidence>
<evidence type="ECO:0000256" key="6">
    <source>
        <dbReference type="PROSITE-ProRule" id="PRU00309"/>
    </source>
</evidence>
<dbReference type="Pfam" id="PF13613">
    <property type="entry name" value="HTH_Tnp_4"/>
    <property type="match status" value="1"/>
</dbReference>
<dbReference type="GO" id="GO:0008270">
    <property type="term" value="F:zinc ion binding"/>
    <property type="evidence" value="ECO:0007669"/>
    <property type="project" value="UniProtKB-KW"/>
</dbReference>
<comment type="cofactor">
    <cofactor evidence="1">
        <name>a divalent metal cation</name>
        <dbReference type="ChEBI" id="CHEBI:60240"/>
    </cofactor>
</comment>
<feature type="domain" description="THAP-type" evidence="7">
    <location>
        <begin position="1"/>
        <end position="87"/>
    </location>
</feature>
<dbReference type="Proteomes" id="UP001160148">
    <property type="component" value="Unassembled WGS sequence"/>
</dbReference>